<dbReference type="InterPro" id="IPR041474">
    <property type="entry name" value="NicS_C"/>
</dbReference>
<accession>A0A447CT34</accession>
<evidence type="ECO:0000256" key="4">
    <source>
        <dbReference type="SAM" id="Phobius"/>
    </source>
</evidence>
<keyword evidence="4" id="KW-0472">Membrane</keyword>
<feature type="DNA-binding region" description="H-T-H motif" evidence="2">
    <location>
        <begin position="106"/>
        <end position="125"/>
    </location>
</feature>
<evidence type="ECO:0000256" key="1">
    <source>
        <dbReference type="ARBA" id="ARBA00023125"/>
    </source>
</evidence>
<evidence type="ECO:0000256" key="3">
    <source>
        <dbReference type="SAM" id="MobiDB-lite"/>
    </source>
</evidence>
<evidence type="ECO:0000313" key="6">
    <source>
        <dbReference type="EMBL" id="VCU08390.1"/>
    </source>
</evidence>
<dbReference type="InterPro" id="IPR050109">
    <property type="entry name" value="HTH-type_TetR-like_transc_reg"/>
</dbReference>
<dbReference type="SUPFAM" id="SSF48498">
    <property type="entry name" value="Tetracyclin repressor-like, C-terminal domain"/>
    <property type="match status" value="1"/>
</dbReference>
<keyword evidence="1 2" id="KW-0238">DNA-binding</keyword>
<keyword evidence="4" id="KW-0812">Transmembrane</keyword>
<dbReference type="InterPro" id="IPR036271">
    <property type="entry name" value="Tet_transcr_reg_TetR-rel_C_sf"/>
</dbReference>
<protein>
    <submittedName>
        <fullName evidence="6">HTH-type transcriptional repressor NicS</fullName>
    </submittedName>
</protein>
<organism evidence="6 7">
    <name type="scientific">Rhodoplanes serenus</name>
    <dbReference type="NCBI Taxonomy" id="200615"/>
    <lineage>
        <taxon>Bacteria</taxon>
        <taxon>Pseudomonadati</taxon>
        <taxon>Pseudomonadota</taxon>
        <taxon>Alphaproteobacteria</taxon>
        <taxon>Hyphomicrobiales</taxon>
        <taxon>Nitrobacteraceae</taxon>
        <taxon>Rhodoplanes</taxon>
    </lineage>
</organism>
<dbReference type="AlphaFoldDB" id="A0A447CT34"/>
<feature type="domain" description="HTH tetR-type" evidence="5">
    <location>
        <begin position="83"/>
        <end position="143"/>
    </location>
</feature>
<feature type="region of interest" description="Disordered" evidence="3">
    <location>
        <begin position="1"/>
        <end position="83"/>
    </location>
</feature>
<gene>
    <name evidence="6" type="primary">nicS_4</name>
    <name evidence="6" type="ORF">RHODGE_RHODGE_01562</name>
</gene>
<dbReference type="GO" id="GO:0003677">
    <property type="term" value="F:DNA binding"/>
    <property type="evidence" value="ECO:0007669"/>
    <property type="project" value="UniProtKB-UniRule"/>
</dbReference>
<dbReference type="OrthoDB" id="9809772at2"/>
<dbReference type="Pfam" id="PF17938">
    <property type="entry name" value="TetR_C_29"/>
    <property type="match status" value="1"/>
</dbReference>
<dbReference type="Proteomes" id="UP000289200">
    <property type="component" value="Unassembled WGS sequence"/>
</dbReference>
<proteinExistence type="predicted"/>
<reference evidence="7" key="1">
    <citation type="submission" date="2018-10" db="EMBL/GenBank/DDBJ databases">
        <authorList>
            <person name="Peiro R."/>
            <person name="Begona"/>
            <person name="Cbmso G."/>
            <person name="Lopez M."/>
            <person name="Gonzalez S."/>
            <person name="Sacristan E."/>
            <person name="Castillo E."/>
        </authorList>
    </citation>
    <scope>NUCLEOTIDE SEQUENCE [LARGE SCALE GENOMIC DNA]</scope>
</reference>
<evidence type="ECO:0000313" key="7">
    <source>
        <dbReference type="Proteomes" id="UP000289200"/>
    </source>
</evidence>
<feature type="transmembrane region" description="Helical" evidence="4">
    <location>
        <begin position="230"/>
        <end position="254"/>
    </location>
</feature>
<dbReference type="SUPFAM" id="SSF46689">
    <property type="entry name" value="Homeodomain-like"/>
    <property type="match status" value="1"/>
</dbReference>
<keyword evidence="4" id="KW-1133">Transmembrane helix</keyword>
<dbReference type="PROSITE" id="PS50977">
    <property type="entry name" value="HTH_TETR_2"/>
    <property type="match status" value="1"/>
</dbReference>
<dbReference type="EMBL" id="UWOC01000128">
    <property type="protein sequence ID" value="VCU08390.1"/>
    <property type="molecule type" value="Genomic_DNA"/>
</dbReference>
<dbReference type="Pfam" id="PF00440">
    <property type="entry name" value="TetR_N"/>
    <property type="match status" value="1"/>
</dbReference>
<keyword evidence="7" id="KW-1185">Reference proteome</keyword>
<evidence type="ECO:0000256" key="2">
    <source>
        <dbReference type="PROSITE-ProRule" id="PRU00335"/>
    </source>
</evidence>
<dbReference type="Gene3D" id="1.10.357.10">
    <property type="entry name" value="Tetracycline Repressor, domain 2"/>
    <property type="match status" value="1"/>
</dbReference>
<dbReference type="PANTHER" id="PTHR30328:SF54">
    <property type="entry name" value="HTH-TYPE TRANSCRIPTIONAL REPRESSOR SCO4008"/>
    <property type="match status" value="1"/>
</dbReference>
<dbReference type="PRINTS" id="PR00455">
    <property type="entry name" value="HTHTETR"/>
</dbReference>
<dbReference type="InterPro" id="IPR001647">
    <property type="entry name" value="HTH_TetR"/>
</dbReference>
<dbReference type="PANTHER" id="PTHR30328">
    <property type="entry name" value="TRANSCRIPTIONAL REPRESSOR"/>
    <property type="match status" value="1"/>
</dbReference>
<name>A0A447CT34_9BRAD</name>
<sequence>MARRRSGPGGEIGRGDGRRGDGAASAGGTRARTKQGGPKQASTKQAGATRRDAAAQAPSSRSIAPCKTEASPSRPARRTRDPAATRRALLAAARTEFAAKGLAGARVDEIAARAGVNKQLVYHHFGDKDALYLAVLEWLYDEIRAAERTVDLAGMAPAEAIAHLIGISFDHLAAHPDFVSILTDENRHGAVHVRRSGKLPTMHSPLIALIAATLDKGVAAGVFRPGVDPLQLYVSIAALGYFYFSNAATLSTIFKRRLDSRAAVATRRAHVVDLVMNALRP</sequence>
<evidence type="ECO:0000259" key="5">
    <source>
        <dbReference type="PROSITE" id="PS50977"/>
    </source>
</evidence>
<dbReference type="InterPro" id="IPR009057">
    <property type="entry name" value="Homeodomain-like_sf"/>
</dbReference>
<comment type="caution">
    <text evidence="6">The sequence shown here is derived from an EMBL/GenBank/DDBJ whole genome shotgun (WGS) entry which is preliminary data.</text>
</comment>